<feature type="transmembrane region" description="Helical" evidence="1">
    <location>
        <begin position="129"/>
        <end position="146"/>
    </location>
</feature>
<reference evidence="3 4" key="1">
    <citation type="submission" date="2017-07" db="EMBL/GenBank/DDBJ databases">
        <title>Mechanisms for carbon and nitrogen cycling indicate functional differentiation within the Candidate Phyla Radiation.</title>
        <authorList>
            <person name="Danczak R.E."/>
            <person name="Johnston M.D."/>
            <person name="Kenah C."/>
            <person name="Slattery M."/>
            <person name="Wrighton K.C."/>
            <person name="Wilkins M.J."/>
        </authorList>
    </citation>
    <scope>NUCLEOTIDE SEQUENCE [LARGE SCALE GENOMIC DNA]</scope>
    <source>
        <strain evidence="3">Athens1014_28</strain>
    </source>
</reference>
<dbReference type="InterPro" id="IPR000326">
    <property type="entry name" value="PAP2/HPO"/>
</dbReference>
<dbReference type="SMART" id="SM00014">
    <property type="entry name" value="acidPPc"/>
    <property type="match status" value="1"/>
</dbReference>
<dbReference type="Proteomes" id="UP000316495">
    <property type="component" value="Unassembled WGS sequence"/>
</dbReference>
<dbReference type="InterPro" id="IPR036938">
    <property type="entry name" value="PAP2/HPO_sf"/>
</dbReference>
<accession>A0A554LNJ8</accession>
<proteinExistence type="predicted"/>
<feature type="transmembrane region" description="Helical" evidence="1">
    <location>
        <begin position="60"/>
        <end position="81"/>
    </location>
</feature>
<feature type="transmembrane region" description="Helical" evidence="1">
    <location>
        <begin position="152"/>
        <end position="170"/>
    </location>
</feature>
<evidence type="ECO:0000313" key="3">
    <source>
        <dbReference type="EMBL" id="TSC94428.1"/>
    </source>
</evidence>
<evidence type="ECO:0000259" key="2">
    <source>
        <dbReference type="SMART" id="SM00014"/>
    </source>
</evidence>
<comment type="caution">
    <text evidence="3">The sequence shown here is derived from an EMBL/GenBank/DDBJ whole genome shotgun (WGS) entry which is preliminary data.</text>
</comment>
<gene>
    <name evidence="3" type="ORF">Athens101428_285</name>
</gene>
<sequence>MSNLFDNLRFIDRQLLFLLHQTYRESTFWQGFFDFFSRFGVAIIALSLIYLIVRIRINAVFSALMSLIFSTTFSFIIYIFWQRPSPIATFFQSGEVMQNLSSFPSGPTSFSFAIAITILLYGHKKLGPILILISTLVGISETAIGSGYPSDVIAGIIIGVASGILAKFTTESFEHFWRHNSAE</sequence>
<feature type="domain" description="Phosphatidic acid phosphatase type 2/haloperoxidase" evidence="2">
    <location>
        <begin position="60"/>
        <end position="167"/>
    </location>
</feature>
<dbReference type="EMBL" id="VMGN01000013">
    <property type="protein sequence ID" value="TSC94428.1"/>
    <property type="molecule type" value="Genomic_DNA"/>
</dbReference>
<keyword evidence="1" id="KW-0812">Transmembrane</keyword>
<keyword evidence="1" id="KW-1133">Transmembrane helix</keyword>
<keyword evidence="1" id="KW-0472">Membrane</keyword>
<protein>
    <submittedName>
        <fullName evidence="3">Phosphoesterase PA-phosphatase releated protein</fullName>
    </submittedName>
</protein>
<feature type="transmembrane region" description="Helical" evidence="1">
    <location>
        <begin position="101"/>
        <end position="122"/>
    </location>
</feature>
<name>A0A554LNJ8_9BACT</name>
<dbReference type="AlphaFoldDB" id="A0A554LNJ8"/>
<feature type="transmembrane region" description="Helical" evidence="1">
    <location>
        <begin position="35"/>
        <end position="53"/>
    </location>
</feature>
<evidence type="ECO:0000256" key="1">
    <source>
        <dbReference type="SAM" id="Phobius"/>
    </source>
</evidence>
<organism evidence="3 4">
    <name type="scientific">Candidatus Berkelbacteria bacterium Athens1014_28</name>
    <dbReference type="NCBI Taxonomy" id="2017145"/>
    <lineage>
        <taxon>Bacteria</taxon>
        <taxon>Candidatus Berkelbacteria</taxon>
    </lineage>
</organism>
<evidence type="ECO:0000313" key="4">
    <source>
        <dbReference type="Proteomes" id="UP000316495"/>
    </source>
</evidence>
<dbReference type="SUPFAM" id="SSF48317">
    <property type="entry name" value="Acid phosphatase/Vanadium-dependent haloperoxidase"/>
    <property type="match status" value="1"/>
</dbReference>
<dbReference type="Gene3D" id="1.20.144.10">
    <property type="entry name" value="Phosphatidic acid phosphatase type 2/haloperoxidase"/>
    <property type="match status" value="1"/>
</dbReference>
<dbReference type="Pfam" id="PF01569">
    <property type="entry name" value="PAP2"/>
    <property type="match status" value="1"/>
</dbReference>